<dbReference type="PANTHER" id="PTHR31123:SF1">
    <property type="entry name" value="ACCUMULATION OF DYADS PROTEIN 2-RELATED"/>
    <property type="match status" value="1"/>
</dbReference>
<dbReference type="EMBL" id="AL445064">
    <property type="protein sequence ID" value="CAC11562.1"/>
    <property type="molecule type" value="Genomic_DNA"/>
</dbReference>
<comment type="similarity">
    <text evidence="2">Belongs to the acetate uptake transporter (AceTr) (TC 2.A.96) family.</text>
</comment>
<evidence type="ECO:0000313" key="8">
    <source>
        <dbReference type="Proteomes" id="UP000001024"/>
    </source>
</evidence>
<accession>Q9HL20</accession>
<gene>
    <name evidence="7" type="ordered locus">Ta0420</name>
</gene>
<evidence type="ECO:0000256" key="4">
    <source>
        <dbReference type="ARBA" id="ARBA00022989"/>
    </source>
</evidence>
<dbReference type="EnsemblBacteria" id="CAC11562">
    <property type="protein sequence ID" value="CAC11562"/>
    <property type="gene ID" value="CAC11562"/>
</dbReference>
<dbReference type="InterPro" id="IPR000791">
    <property type="entry name" value="Gpr1/Fun34/SatP-like"/>
</dbReference>
<name>Q9HL20_THEAC</name>
<sequence length="201" mass="21342">MSETVENVFGKVIGADPAPLGLAGFAFTTFLLSFINAGLIPSSGVSVVLPLAFAYGGLAQLVTGSWEMRRGNTFGFTAFTSYGSFWMFYALMVLFADLHVVSSLPSVAVGWALILWGIFTLYMWGGAMMASLTLNLTFLFLFLAFFTLGAGAIYSSVALTHAGGYFGILAALFAAYTSFAIVINSMKPGTIPVGPGLFRKN</sequence>
<proteinExistence type="inferred from homology"/>
<dbReference type="Pfam" id="PF01184">
    <property type="entry name" value="Gpr1_Fun34_YaaH"/>
    <property type="match status" value="1"/>
</dbReference>
<dbReference type="RefSeq" id="WP_010900847.1">
    <property type="nucleotide sequence ID" value="NC_002578.1"/>
</dbReference>
<dbReference type="InterPro" id="IPR051633">
    <property type="entry name" value="AceTr"/>
</dbReference>
<reference evidence="7 8" key="1">
    <citation type="journal article" date="2000" name="Nature">
        <title>The genome sequence of the thermoacidophilic scavenger Thermoplasma acidophilum.</title>
        <authorList>
            <person name="Ruepp A."/>
            <person name="Graml W."/>
            <person name="Santos-Martinez M.L."/>
            <person name="Koretke K.K."/>
            <person name="Volker C."/>
            <person name="Mewes H.W."/>
            <person name="Frishman D."/>
            <person name="Stocker S."/>
            <person name="Lupas A.N."/>
            <person name="Baumeister W."/>
        </authorList>
    </citation>
    <scope>NUCLEOTIDE SEQUENCE [LARGE SCALE GENOMIC DNA]</scope>
    <source>
        <strain evidence="8">ATCC 25905 / DSM 1728 / JCM 9062 / NBRC 15155 / AMRC-C165</strain>
    </source>
</reference>
<feature type="transmembrane region" description="Helical" evidence="6">
    <location>
        <begin position="102"/>
        <end position="124"/>
    </location>
</feature>
<keyword evidence="8" id="KW-1185">Reference proteome</keyword>
<feature type="transmembrane region" description="Helical" evidence="6">
    <location>
        <begin position="136"/>
        <end position="157"/>
    </location>
</feature>
<evidence type="ECO:0000256" key="2">
    <source>
        <dbReference type="ARBA" id="ARBA00005587"/>
    </source>
</evidence>
<dbReference type="PaxDb" id="273075-Ta0420"/>
<dbReference type="NCBIfam" id="NF038013">
    <property type="entry name" value="AceTr_1"/>
    <property type="match status" value="1"/>
</dbReference>
<protein>
    <submittedName>
        <fullName evidence="7">Conserved hypothetical membrane protein</fullName>
    </submittedName>
</protein>
<organism evidence="7 8">
    <name type="scientific">Thermoplasma acidophilum (strain ATCC 25905 / DSM 1728 / JCM 9062 / NBRC 15155 / AMRC-C165)</name>
    <dbReference type="NCBI Taxonomy" id="273075"/>
    <lineage>
        <taxon>Archaea</taxon>
        <taxon>Methanobacteriati</taxon>
        <taxon>Thermoplasmatota</taxon>
        <taxon>Thermoplasmata</taxon>
        <taxon>Thermoplasmatales</taxon>
        <taxon>Thermoplasmataceae</taxon>
        <taxon>Thermoplasma</taxon>
    </lineage>
</organism>
<dbReference type="AlphaFoldDB" id="Q9HL20"/>
<evidence type="ECO:0000256" key="6">
    <source>
        <dbReference type="SAM" id="Phobius"/>
    </source>
</evidence>
<keyword evidence="3 6" id="KW-0812">Transmembrane</keyword>
<dbReference type="InParanoid" id="Q9HL20"/>
<evidence type="ECO:0000313" key="7">
    <source>
        <dbReference type="EMBL" id="CAC11562.1"/>
    </source>
</evidence>
<evidence type="ECO:0000256" key="3">
    <source>
        <dbReference type="ARBA" id="ARBA00022692"/>
    </source>
</evidence>
<dbReference type="GO" id="GO:0015123">
    <property type="term" value="F:acetate transmembrane transporter activity"/>
    <property type="evidence" value="ECO:0007669"/>
    <property type="project" value="TreeGrafter"/>
</dbReference>
<keyword evidence="4 6" id="KW-1133">Transmembrane helix</keyword>
<dbReference type="KEGG" id="tac:Ta0420"/>
<dbReference type="Proteomes" id="UP000001024">
    <property type="component" value="Chromosome"/>
</dbReference>
<dbReference type="GO" id="GO:0005886">
    <property type="term" value="C:plasma membrane"/>
    <property type="evidence" value="ECO:0007669"/>
    <property type="project" value="TreeGrafter"/>
</dbReference>
<dbReference type="PANTHER" id="PTHR31123">
    <property type="entry name" value="ACCUMULATION OF DYADS PROTEIN 2-RELATED"/>
    <property type="match status" value="1"/>
</dbReference>
<feature type="transmembrane region" description="Helical" evidence="6">
    <location>
        <begin position="163"/>
        <end position="183"/>
    </location>
</feature>
<feature type="transmembrane region" description="Helical" evidence="6">
    <location>
        <begin position="45"/>
        <end position="62"/>
    </location>
</feature>
<dbReference type="HOGENOM" id="CLU_051062_3_1_2"/>
<feature type="transmembrane region" description="Helical" evidence="6">
    <location>
        <begin position="20"/>
        <end position="39"/>
    </location>
</feature>
<feature type="transmembrane region" description="Helical" evidence="6">
    <location>
        <begin position="74"/>
        <end position="96"/>
    </location>
</feature>
<dbReference type="eggNOG" id="arCOG03176">
    <property type="taxonomic scope" value="Archaea"/>
</dbReference>
<dbReference type="FunCoup" id="Q9HL20">
    <property type="interactions" value="6"/>
</dbReference>
<evidence type="ECO:0000256" key="1">
    <source>
        <dbReference type="ARBA" id="ARBA00004141"/>
    </source>
</evidence>
<keyword evidence="5 6" id="KW-0472">Membrane</keyword>
<comment type="subcellular location">
    <subcellularLocation>
        <location evidence="1">Membrane</location>
        <topology evidence="1">Multi-pass membrane protein</topology>
    </subcellularLocation>
</comment>
<evidence type="ECO:0000256" key="5">
    <source>
        <dbReference type="ARBA" id="ARBA00023136"/>
    </source>
</evidence>
<dbReference type="STRING" id="273075.gene:9571639"/>